<protein>
    <submittedName>
        <fullName evidence="1">Noncanonical pyrimidine nucleotidase, YjjG family</fullName>
    </submittedName>
</protein>
<reference evidence="1" key="2">
    <citation type="journal article" date="2021" name="PeerJ">
        <title>Extensive microbial diversity within the chicken gut microbiome revealed by metagenomics and culture.</title>
        <authorList>
            <person name="Gilroy R."/>
            <person name="Ravi A."/>
            <person name="Getino M."/>
            <person name="Pursley I."/>
            <person name="Horton D.L."/>
            <person name="Alikhan N.F."/>
            <person name="Baker D."/>
            <person name="Gharbi K."/>
            <person name="Hall N."/>
            <person name="Watson M."/>
            <person name="Adriaenssens E.M."/>
            <person name="Foster-Nyarko E."/>
            <person name="Jarju S."/>
            <person name="Secka A."/>
            <person name="Antonio M."/>
            <person name="Oren A."/>
            <person name="Chaudhuri R.R."/>
            <person name="La Ragione R."/>
            <person name="Hildebrand F."/>
            <person name="Pallen M.J."/>
        </authorList>
    </citation>
    <scope>NUCLEOTIDE SEQUENCE</scope>
    <source>
        <strain evidence="1">ChiBcec15-4380</strain>
    </source>
</reference>
<dbReference type="InterPro" id="IPR023214">
    <property type="entry name" value="HAD_sf"/>
</dbReference>
<name>A0A9D1DFQ2_9FIRM</name>
<dbReference type="Gene3D" id="3.40.50.1000">
    <property type="entry name" value="HAD superfamily/HAD-like"/>
    <property type="match status" value="1"/>
</dbReference>
<sequence length="223" mass="24907">MAYTILLTDIDNTLLDFIAGSHAALRETLEAHGISFTQERLHQYLTINASLWEAYERGDIPKEAIYLTRFRRLFEALGVEADPASVNRRYMEGLRRNIFFMPHCMEFLDAVRGRVKLYAVTNGDTLTQEVRLKNSGIGAYFDGVFISEQMGCKKPEKAFFDQVFAAIGPVDKKSCLLLGDSLTSDMQGGRNAGVDTCLLGHVESDPRCDYVVGDLLEVLPLLG</sequence>
<dbReference type="InterPro" id="IPR011951">
    <property type="entry name" value="HAD-SF_hydro_IA_YjjG/PynA"/>
</dbReference>
<dbReference type="AlphaFoldDB" id="A0A9D1DFQ2"/>
<dbReference type="SUPFAM" id="SSF56784">
    <property type="entry name" value="HAD-like"/>
    <property type="match status" value="1"/>
</dbReference>
<proteinExistence type="predicted"/>
<dbReference type="Proteomes" id="UP000824239">
    <property type="component" value="Unassembled WGS sequence"/>
</dbReference>
<dbReference type="InterPro" id="IPR023198">
    <property type="entry name" value="PGP-like_dom2"/>
</dbReference>
<dbReference type="EMBL" id="DVHE01000007">
    <property type="protein sequence ID" value="HIR49875.1"/>
    <property type="molecule type" value="Genomic_DNA"/>
</dbReference>
<reference evidence="1" key="1">
    <citation type="submission" date="2020-10" db="EMBL/GenBank/DDBJ databases">
        <authorList>
            <person name="Gilroy R."/>
        </authorList>
    </citation>
    <scope>NUCLEOTIDE SEQUENCE</scope>
    <source>
        <strain evidence="1">ChiBcec15-4380</strain>
    </source>
</reference>
<dbReference type="SFLD" id="SFLDG01129">
    <property type="entry name" value="C1.5:_HAD__Beta-PGM__Phosphata"/>
    <property type="match status" value="1"/>
</dbReference>
<evidence type="ECO:0000313" key="1">
    <source>
        <dbReference type="EMBL" id="HIR49875.1"/>
    </source>
</evidence>
<dbReference type="NCBIfam" id="TIGR01549">
    <property type="entry name" value="HAD-SF-IA-v1"/>
    <property type="match status" value="1"/>
</dbReference>
<accession>A0A9D1DFQ2</accession>
<dbReference type="GO" id="GO:0008253">
    <property type="term" value="F:5'-nucleotidase activity"/>
    <property type="evidence" value="ECO:0007669"/>
    <property type="project" value="InterPro"/>
</dbReference>
<dbReference type="Pfam" id="PF00702">
    <property type="entry name" value="Hydrolase"/>
    <property type="match status" value="1"/>
</dbReference>
<dbReference type="NCBIfam" id="TIGR02254">
    <property type="entry name" value="YjjG_YfnB"/>
    <property type="match status" value="1"/>
</dbReference>
<dbReference type="InterPro" id="IPR036412">
    <property type="entry name" value="HAD-like_sf"/>
</dbReference>
<dbReference type="InterPro" id="IPR006439">
    <property type="entry name" value="HAD-SF_hydro_IA"/>
</dbReference>
<dbReference type="Gene3D" id="1.10.150.240">
    <property type="entry name" value="Putative phosphatase, domain 2"/>
    <property type="match status" value="1"/>
</dbReference>
<dbReference type="PANTHER" id="PTHR47478:SF1">
    <property type="entry name" value="PYRIMIDINE 5'-NUCLEOTIDASE YJJG"/>
    <property type="match status" value="1"/>
</dbReference>
<dbReference type="PANTHER" id="PTHR47478">
    <property type="match status" value="1"/>
</dbReference>
<evidence type="ECO:0000313" key="2">
    <source>
        <dbReference type="Proteomes" id="UP000824239"/>
    </source>
</evidence>
<dbReference type="SFLD" id="SFLDS00003">
    <property type="entry name" value="Haloacid_Dehalogenase"/>
    <property type="match status" value="1"/>
</dbReference>
<dbReference type="InterPro" id="IPR052550">
    <property type="entry name" value="Pyrimidine_5'-ntase_YjjG"/>
</dbReference>
<comment type="caution">
    <text evidence="1">The sequence shown here is derived from an EMBL/GenBank/DDBJ whole genome shotgun (WGS) entry which is preliminary data.</text>
</comment>
<organism evidence="1 2">
    <name type="scientific">Candidatus Avoscillospira avicola</name>
    <dbReference type="NCBI Taxonomy" id="2840706"/>
    <lineage>
        <taxon>Bacteria</taxon>
        <taxon>Bacillati</taxon>
        <taxon>Bacillota</taxon>
        <taxon>Clostridia</taxon>
        <taxon>Eubacteriales</taxon>
        <taxon>Oscillospiraceae</taxon>
        <taxon>Oscillospiraceae incertae sedis</taxon>
        <taxon>Candidatus Avoscillospira</taxon>
    </lineage>
</organism>
<gene>
    <name evidence="1" type="ORF">IAA53_01080</name>
</gene>